<feature type="region of interest" description="Disordered" evidence="1">
    <location>
        <begin position="334"/>
        <end position="390"/>
    </location>
</feature>
<name>A0AAD5DEY8_9CHLO</name>
<keyword evidence="3" id="KW-1185">Reference proteome</keyword>
<feature type="compositionally biased region" description="Low complexity" evidence="1">
    <location>
        <begin position="380"/>
        <end position="390"/>
    </location>
</feature>
<evidence type="ECO:0000313" key="3">
    <source>
        <dbReference type="Proteomes" id="UP001205105"/>
    </source>
</evidence>
<proteinExistence type="predicted"/>
<dbReference type="Proteomes" id="UP001205105">
    <property type="component" value="Unassembled WGS sequence"/>
</dbReference>
<organism evidence="2 3">
    <name type="scientific">Chlorella ohadii</name>
    <dbReference type="NCBI Taxonomy" id="2649997"/>
    <lineage>
        <taxon>Eukaryota</taxon>
        <taxon>Viridiplantae</taxon>
        <taxon>Chlorophyta</taxon>
        <taxon>core chlorophytes</taxon>
        <taxon>Trebouxiophyceae</taxon>
        <taxon>Chlorellales</taxon>
        <taxon>Chlorellaceae</taxon>
        <taxon>Chlorella clade</taxon>
        <taxon>Chlorella</taxon>
    </lineage>
</organism>
<accession>A0AAD5DEY8</accession>
<evidence type="ECO:0000313" key="2">
    <source>
        <dbReference type="EMBL" id="KAI7836822.1"/>
    </source>
</evidence>
<protein>
    <submittedName>
        <fullName evidence="2">Uncharacterized protein</fullName>
    </submittedName>
</protein>
<gene>
    <name evidence="2" type="ORF">COHA_009323</name>
</gene>
<reference evidence="2" key="1">
    <citation type="submission" date="2020-11" db="EMBL/GenBank/DDBJ databases">
        <title>Chlorella ohadii genome sequencing and assembly.</title>
        <authorList>
            <person name="Murik O."/>
            <person name="Treves H."/>
            <person name="Kedem I."/>
            <person name="Shotland Y."/>
            <person name="Kaplan A."/>
        </authorList>
    </citation>
    <scope>NUCLEOTIDE SEQUENCE</scope>
    <source>
        <strain evidence="2">1</strain>
    </source>
</reference>
<dbReference type="AlphaFoldDB" id="A0AAD5DEY8"/>
<evidence type="ECO:0000256" key="1">
    <source>
        <dbReference type="SAM" id="MobiDB-lite"/>
    </source>
</evidence>
<dbReference type="EMBL" id="JADXDR010000174">
    <property type="protein sequence ID" value="KAI7836822.1"/>
    <property type="molecule type" value="Genomic_DNA"/>
</dbReference>
<comment type="caution">
    <text evidence="2">The sequence shown here is derived from an EMBL/GenBank/DDBJ whole genome shotgun (WGS) entry which is preliminary data.</text>
</comment>
<sequence>MLPPGPAFGAAPTLSASPEAQQIAETVRGIAISTPEEWAAAISAALGPTASRVSATGGSLGAQSAELAAALRQALQEQPAELAAAVTRALAHPEQLAAALAEAVEDPQTRSALLAGSAAGLALLVADAVRKANRELEWVGKELLPVGSRKPEPASDKKDELVWVGAQLYKAGSREAKAAKAALSAPVGTAGLKAQTQAPRDDLRWMGGELVKPGSRKAAAYASATATAATQSAAETAARLAEAATQARLLQVRASQIKLTLDDPEGAVPANVEEARQWIANWRSKPVVPPAPAPVTTRPAASPAAAKWDHATRVMPAGAAVPVTPKMDAAAFKQAASKPAAPGPAPAGVNRWADFSLGDPRSSKRGIDVTGLPTPPAVPAPAVAPAAAMR</sequence>